<name>A0AAE9ETP2_CAEBR</name>
<reference evidence="2 3" key="1">
    <citation type="submission" date="2022-04" db="EMBL/GenBank/DDBJ databases">
        <title>Chromosome-level reference genomes for two strains of Caenorhabditis briggsae: an improved platform for comparative genomics.</title>
        <authorList>
            <person name="Stevens L."/>
            <person name="Andersen E."/>
        </authorList>
    </citation>
    <scope>NUCLEOTIDE SEQUENCE [LARGE SCALE GENOMIC DNA]</scope>
    <source>
        <strain evidence="2">VX34</strain>
        <tissue evidence="2">Whole-organism</tissue>
    </source>
</reference>
<dbReference type="EMBL" id="CP092623">
    <property type="protein sequence ID" value="UMM31298.1"/>
    <property type="molecule type" value="Genomic_DNA"/>
</dbReference>
<evidence type="ECO:0000313" key="2">
    <source>
        <dbReference type="EMBL" id="UMM31298.1"/>
    </source>
</evidence>
<sequence>MMEAAEATEVVVEEAVEVTEDRSAITVAVTDTSLANALRADRLRRNAATTARRPDTSLVNAQPKTIE</sequence>
<evidence type="ECO:0000313" key="3">
    <source>
        <dbReference type="Proteomes" id="UP000829354"/>
    </source>
</evidence>
<accession>A0AAE9ETP2</accession>
<feature type="compositionally biased region" description="Polar residues" evidence="1">
    <location>
        <begin position="57"/>
        <end position="67"/>
    </location>
</feature>
<proteinExistence type="predicted"/>
<dbReference type="Proteomes" id="UP000829354">
    <property type="component" value="Chromosome IV"/>
</dbReference>
<feature type="region of interest" description="Disordered" evidence="1">
    <location>
        <begin position="45"/>
        <end position="67"/>
    </location>
</feature>
<protein>
    <submittedName>
        <fullName evidence="2">Uncharacterized protein</fullName>
    </submittedName>
</protein>
<evidence type="ECO:0000256" key="1">
    <source>
        <dbReference type="SAM" id="MobiDB-lite"/>
    </source>
</evidence>
<keyword evidence="3" id="KW-1185">Reference proteome</keyword>
<organism evidence="2 3">
    <name type="scientific">Caenorhabditis briggsae</name>
    <dbReference type="NCBI Taxonomy" id="6238"/>
    <lineage>
        <taxon>Eukaryota</taxon>
        <taxon>Metazoa</taxon>
        <taxon>Ecdysozoa</taxon>
        <taxon>Nematoda</taxon>
        <taxon>Chromadorea</taxon>
        <taxon>Rhabditida</taxon>
        <taxon>Rhabditina</taxon>
        <taxon>Rhabditomorpha</taxon>
        <taxon>Rhabditoidea</taxon>
        <taxon>Rhabditidae</taxon>
        <taxon>Peloderinae</taxon>
        <taxon>Caenorhabditis</taxon>
    </lineage>
</organism>
<gene>
    <name evidence="2" type="ORF">L5515_012832</name>
</gene>
<dbReference type="AlphaFoldDB" id="A0AAE9ETP2"/>